<name>A0AAW2TE00_SESRA</name>
<dbReference type="GO" id="GO:0042910">
    <property type="term" value="F:xenobiotic transmembrane transporter activity"/>
    <property type="evidence" value="ECO:0007669"/>
    <property type="project" value="InterPro"/>
</dbReference>
<evidence type="ECO:0000313" key="2">
    <source>
        <dbReference type="EMBL" id="KAL0402981.1"/>
    </source>
</evidence>
<proteinExistence type="inferred from homology"/>
<accession>A0AAW2TE00</accession>
<dbReference type="GO" id="GO:0016020">
    <property type="term" value="C:membrane"/>
    <property type="evidence" value="ECO:0007669"/>
    <property type="project" value="InterPro"/>
</dbReference>
<reference evidence="2" key="2">
    <citation type="journal article" date="2024" name="Plant">
        <title>Genomic evolution and insights into agronomic trait innovations of Sesamum species.</title>
        <authorList>
            <person name="Miao H."/>
            <person name="Wang L."/>
            <person name="Qu L."/>
            <person name="Liu H."/>
            <person name="Sun Y."/>
            <person name="Le M."/>
            <person name="Wang Q."/>
            <person name="Wei S."/>
            <person name="Zheng Y."/>
            <person name="Lin W."/>
            <person name="Duan Y."/>
            <person name="Cao H."/>
            <person name="Xiong S."/>
            <person name="Wang X."/>
            <person name="Wei L."/>
            <person name="Li C."/>
            <person name="Ma Q."/>
            <person name="Ju M."/>
            <person name="Zhao R."/>
            <person name="Li G."/>
            <person name="Mu C."/>
            <person name="Tian Q."/>
            <person name="Mei H."/>
            <person name="Zhang T."/>
            <person name="Gao T."/>
            <person name="Zhang H."/>
        </authorList>
    </citation>
    <scope>NUCLEOTIDE SEQUENCE</scope>
    <source>
        <strain evidence="2">G02</strain>
    </source>
</reference>
<comment type="similarity">
    <text evidence="1">Belongs to the multi antimicrobial extrusion (MATE) (TC 2.A.66.1) family.</text>
</comment>
<dbReference type="Pfam" id="PF01554">
    <property type="entry name" value="MatE"/>
    <property type="match status" value="1"/>
</dbReference>
<organism evidence="2">
    <name type="scientific">Sesamum radiatum</name>
    <name type="common">Black benniseed</name>
    <dbReference type="NCBI Taxonomy" id="300843"/>
    <lineage>
        <taxon>Eukaryota</taxon>
        <taxon>Viridiplantae</taxon>
        <taxon>Streptophyta</taxon>
        <taxon>Embryophyta</taxon>
        <taxon>Tracheophyta</taxon>
        <taxon>Spermatophyta</taxon>
        <taxon>Magnoliopsida</taxon>
        <taxon>eudicotyledons</taxon>
        <taxon>Gunneridae</taxon>
        <taxon>Pentapetalae</taxon>
        <taxon>asterids</taxon>
        <taxon>lamiids</taxon>
        <taxon>Lamiales</taxon>
        <taxon>Pedaliaceae</taxon>
        <taxon>Sesamum</taxon>
    </lineage>
</organism>
<dbReference type="GO" id="GO:0015297">
    <property type="term" value="F:antiporter activity"/>
    <property type="evidence" value="ECO:0007669"/>
    <property type="project" value="InterPro"/>
</dbReference>
<dbReference type="EMBL" id="JACGWJ010000008">
    <property type="protein sequence ID" value="KAL0402981.1"/>
    <property type="molecule type" value="Genomic_DNA"/>
</dbReference>
<sequence length="158" mass="17371">MCSILKCLAVNVDDLIKVKEEDTEHNGSKGESFAYYTFHGLKQALQIRIYEKVQVLKGKGVPYRSNTLHNPHVSRLGCSEAGIFGQNCVPIIITSLLMYSKSFVSMLFLGHLGDIALSGGSLSISFANITGYSVLKGLAMGMEPIYVIKHMEQRDGQL</sequence>
<dbReference type="InterPro" id="IPR002528">
    <property type="entry name" value="MATE_fam"/>
</dbReference>
<protein>
    <submittedName>
        <fullName evidence="2">Protein DETOXIFICATION 48</fullName>
    </submittedName>
</protein>
<comment type="caution">
    <text evidence="2">The sequence shown here is derived from an EMBL/GenBank/DDBJ whole genome shotgun (WGS) entry which is preliminary data.</text>
</comment>
<evidence type="ECO:0000256" key="1">
    <source>
        <dbReference type="ARBA" id="ARBA00010199"/>
    </source>
</evidence>
<reference evidence="2" key="1">
    <citation type="submission" date="2020-06" db="EMBL/GenBank/DDBJ databases">
        <authorList>
            <person name="Li T."/>
            <person name="Hu X."/>
            <person name="Zhang T."/>
            <person name="Song X."/>
            <person name="Zhang H."/>
            <person name="Dai N."/>
            <person name="Sheng W."/>
            <person name="Hou X."/>
            <person name="Wei L."/>
        </authorList>
    </citation>
    <scope>NUCLEOTIDE SEQUENCE</scope>
    <source>
        <strain evidence="2">G02</strain>
        <tissue evidence="2">Leaf</tissue>
    </source>
</reference>
<gene>
    <name evidence="2" type="ORF">Sradi_1938900</name>
</gene>
<dbReference type="AlphaFoldDB" id="A0AAW2TE00"/>